<sequence length="134" mass="14749">MNSNLELVDFYVSEGIELLGEASIGNEITRAGARWISPSSTEISQAIKGKLHAEDARVSFRAARALLNKRQDEIAALSGLSRATVKSLESGKDWAESHQTLVSFYDRAGVEFTGWGDPVTDKYFGVGVRWKISR</sequence>
<evidence type="ECO:0000313" key="3">
    <source>
        <dbReference type="Proteomes" id="UP000198917"/>
    </source>
</evidence>
<dbReference type="AlphaFoldDB" id="A0A7Z7FPL1"/>
<evidence type="ECO:0000259" key="1">
    <source>
        <dbReference type="PROSITE" id="PS50943"/>
    </source>
</evidence>
<dbReference type="EMBL" id="FNEW01000001">
    <property type="protein sequence ID" value="SDJ27976.1"/>
    <property type="molecule type" value="Genomic_DNA"/>
</dbReference>
<dbReference type="GO" id="GO:0003677">
    <property type="term" value="F:DNA binding"/>
    <property type="evidence" value="ECO:0007669"/>
    <property type="project" value="InterPro"/>
</dbReference>
<accession>A0A7Z7FPL1</accession>
<feature type="domain" description="HTH cro/C1-type" evidence="1">
    <location>
        <begin position="60"/>
        <end position="92"/>
    </location>
</feature>
<dbReference type="InterPro" id="IPR001387">
    <property type="entry name" value="Cro/C1-type_HTH"/>
</dbReference>
<dbReference type="CDD" id="cd00093">
    <property type="entry name" value="HTH_XRE"/>
    <property type="match status" value="1"/>
</dbReference>
<dbReference type="PROSITE" id="PS50943">
    <property type="entry name" value="HTH_CROC1"/>
    <property type="match status" value="1"/>
</dbReference>
<reference evidence="2 3" key="1">
    <citation type="submission" date="2016-10" db="EMBL/GenBank/DDBJ databases">
        <authorList>
            <person name="Varghese N."/>
            <person name="Submissions S."/>
        </authorList>
    </citation>
    <scope>NUCLEOTIDE SEQUENCE [LARGE SCALE GENOMIC DNA]</scope>
    <source>
        <strain evidence="2 3">PDC82</strain>
    </source>
</reference>
<name>A0A7Z7FPL1_9HYPH</name>
<comment type="caution">
    <text evidence="2">The sequence shown here is derived from an EMBL/GenBank/DDBJ whole genome shotgun (WGS) entry which is preliminary data.</text>
</comment>
<dbReference type="SUPFAM" id="SSF47413">
    <property type="entry name" value="lambda repressor-like DNA-binding domains"/>
    <property type="match status" value="1"/>
</dbReference>
<dbReference type="InterPro" id="IPR010982">
    <property type="entry name" value="Lambda_DNA-bd_dom_sf"/>
</dbReference>
<proteinExistence type="predicted"/>
<dbReference type="Pfam" id="PF01381">
    <property type="entry name" value="HTH_3"/>
    <property type="match status" value="1"/>
</dbReference>
<dbReference type="Proteomes" id="UP000198917">
    <property type="component" value="Unassembled WGS sequence"/>
</dbReference>
<evidence type="ECO:0000313" key="2">
    <source>
        <dbReference type="EMBL" id="SDJ27976.1"/>
    </source>
</evidence>
<protein>
    <recommendedName>
        <fullName evidence="1">HTH cro/C1-type domain-containing protein</fullName>
    </recommendedName>
</protein>
<dbReference type="Gene3D" id="1.10.260.40">
    <property type="entry name" value="lambda repressor-like DNA-binding domains"/>
    <property type="match status" value="1"/>
</dbReference>
<dbReference type="RefSeq" id="WP_244520232.1">
    <property type="nucleotide sequence ID" value="NZ_CP048558.1"/>
</dbReference>
<organism evidence="2 3">
    <name type="scientific">Agrobacterium fabrum</name>
    <dbReference type="NCBI Taxonomy" id="1176649"/>
    <lineage>
        <taxon>Bacteria</taxon>
        <taxon>Pseudomonadati</taxon>
        <taxon>Pseudomonadota</taxon>
        <taxon>Alphaproteobacteria</taxon>
        <taxon>Hyphomicrobiales</taxon>
        <taxon>Rhizobiaceae</taxon>
        <taxon>Rhizobium/Agrobacterium group</taxon>
        <taxon>Agrobacterium</taxon>
        <taxon>Agrobacterium tumefaciens complex</taxon>
    </lineage>
</organism>
<gene>
    <name evidence="2" type="ORF">SAMN05428983_0961</name>
</gene>